<dbReference type="PIRSF" id="PIRSF016184">
    <property type="entry name" value="PhzC_PhzF"/>
    <property type="match status" value="1"/>
</dbReference>
<protein>
    <recommendedName>
        <fullName evidence="4">Isomerase</fullName>
    </recommendedName>
</protein>
<dbReference type="GO" id="GO:0016853">
    <property type="term" value="F:isomerase activity"/>
    <property type="evidence" value="ECO:0007669"/>
    <property type="project" value="UniProtKB-KW"/>
</dbReference>
<dbReference type="SUPFAM" id="SSF54506">
    <property type="entry name" value="Diaminopimelate epimerase-like"/>
    <property type="match status" value="1"/>
</dbReference>
<dbReference type="PANTHER" id="PTHR13774:SF17">
    <property type="entry name" value="PHENAZINE BIOSYNTHESIS-LIKE DOMAIN-CONTAINING PROTEIN"/>
    <property type="match status" value="1"/>
</dbReference>
<evidence type="ECO:0000313" key="3">
    <source>
        <dbReference type="EMBL" id="SVA35882.1"/>
    </source>
</evidence>
<dbReference type="NCBIfam" id="TIGR00654">
    <property type="entry name" value="PhzF_family"/>
    <property type="match status" value="1"/>
</dbReference>
<dbReference type="AlphaFoldDB" id="A0A381V678"/>
<evidence type="ECO:0000256" key="1">
    <source>
        <dbReference type="ARBA" id="ARBA00008270"/>
    </source>
</evidence>
<dbReference type="Gene3D" id="3.10.310.10">
    <property type="entry name" value="Diaminopimelate Epimerase, Chain A, domain 1"/>
    <property type="match status" value="2"/>
</dbReference>
<sequence length="260" mass="29491">MKLSLYQIDAFANKIFEGNPAAVIPLDNWLPDKTMQSIAQENNLSETAFFCPSNNNYEIRWFTPNSEVELCGHATLASAYVLFDILNNKSTQITFESLSGLLIVKKVNNLFRLDFPSQKPKKCDMPKLLAEGLGEESKNCYENEDYLVVFDNEDKIANINPDFNKLRMLDLRGVIITAPGLDYDFVSRAFFPKYGILEDPVTGSAHTKLIPYWAEKFEKSKLKAKQISKRGGELFCENDGDRVYISGHAQLYMSGEIKID</sequence>
<evidence type="ECO:0000256" key="2">
    <source>
        <dbReference type="ARBA" id="ARBA00023235"/>
    </source>
</evidence>
<name>A0A381V678_9ZZZZ</name>
<accession>A0A381V678</accession>
<reference evidence="3" key="1">
    <citation type="submission" date="2018-05" db="EMBL/GenBank/DDBJ databases">
        <authorList>
            <person name="Lanie J.A."/>
            <person name="Ng W.-L."/>
            <person name="Kazmierczak K.M."/>
            <person name="Andrzejewski T.M."/>
            <person name="Davidsen T.M."/>
            <person name="Wayne K.J."/>
            <person name="Tettelin H."/>
            <person name="Glass J.I."/>
            <person name="Rusch D."/>
            <person name="Podicherti R."/>
            <person name="Tsui H.-C.T."/>
            <person name="Winkler M.E."/>
        </authorList>
    </citation>
    <scope>NUCLEOTIDE SEQUENCE</scope>
</reference>
<comment type="similarity">
    <text evidence="1">Belongs to the PhzF family.</text>
</comment>
<dbReference type="PANTHER" id="PTHR13774">
    <property type="entry name" value="PHENAZINE BIOSYNTHESIS PROTEIN"/>
    <property type="match status" value="1"/>
</dbReference>
<organism evidence="3">
    <name type="scientific">marine metagenome</name>
    <dbReference type="NCBI Taxonomy" id="408172"/>
    <lineage>
        <taxon>unclassified sequences</taxon>
        <taxon>metagenomes</taxon>
        <taxon>ecological metagenomes</taxon>
    </lineage>
</organism>
<gene>
    <name evidence="3" type="ORF">METZ01_LOCUS88736</name>
</gene>
<proteinExistence type="inferred from homology"/>
<dbReference type="GO" id="GO:0005737">
    <property type="term" value="C:cytoplasm"/>
    <property type="evidence" value="ECO:0007669"/>
    <property type="project" value="TreeGrafter"/>
</dbReference>
<keyword evidence="2" id="KW-0413">Isomerase</keyword>
<dbReference type="EMBL" id="UINC01007966">
    <property type="protein sequence ID" value="SVA35882.1"/>
    <property type="molecule type" value="Genomic_DNA"/>
</dbReference>
<dbReference type="Pfam" id="PF02567">
    <property type="entry name" value="PhzC-PhzF"/>
    <property type="match status" value="1"/>
</dbReference>
<evidence type="ECO:0008006" key="4">
    <source>
        <dbReference type="Google" id="ProtNLM"/>
    </source>
</evidence>
<dbReference type="InterPro" id="IPR003719">
    <property type="entry name" value="Phenazine_PhzF-like"/>
</dbReference>